<dbReference type="AlphaFoldDB" id="A0A8D0RZF0"/>
<dbReference type="Proteomes" id="UP000694727">
    <property type="component" value="Unplaced"/>
</dbReference>
<accession>A0A8D0RZF0</accession>
<sequence>MRSWYHIWDFFLCKSSSIRRNYGTLSLALENLQWTNRYHQTPNCSHTTGPLLPFHSHSSRLLLAEAESPHFFFFSFRCNKPSSLCSSIVCISLYFIHVLF</sequence>
<proteinExistence type="predicted"/>
<evidence type="ECO:0000313" key="1">
    <source>
        <dbReference type="Ensembl" id="ENSSSCP00025020663.1"/>
    </source>
</evidence>
<dbReference type="Ensembl" id="ENSSSCT00025048224.1">
    <property type="protein sequence ID" value="ENSSSCP00025020663.1"/>
    <property type="gene ID" value="ENSSSCG00025035328.1"/>
</dbReference>
<protein>
    <submittedName>
        <fullName evidence="1">Uncharacterized protein</fullName>
    </submittedName>
</protein>
<evidence type="ECO:0000313" key="2">
    <source>
        <dbReference type="Proteomes" id="UP000694727"/>
    </source>
</evidence>
<reference evidence="1" key="1">
    <citation type="submission" date="2025-08" db="UniProtKB">
        <authorList>
            <consortium name="Ensembl"/>
        </authorList>
    </citation>
    <scope>IDENTIFICATION</scope>
</reference>
<name>A0A8D0RZF0_PIG</name>
<organism evidence="1 2">
    <name type="scientific">Sus scrofa</name>
    <name type="common">Pig</name>
    <dbReference type="NCBI Taxonomy" id="9823"/>
    <lineage>
        <taxon>Eukaryota</taxon>
        <taxon>Metazoa</taxon>
        <taxon>Chordata</taxon>
        <taxon>Craniata</taxon>
        <taxon>Vertebrata</taxon>
        <taxon>Euteleostomi</taxon>
        <taxon>Mammalia</taxon>
        <taxon>Eutheria</taxon>
        <taxon>Laurasiatheria</taxon>
        <taxon>Artiodactyla</taxon>
        <taxon>Suina</taxon>
        <taxon>Suidae</taxon>
        <taxon>Sus</taxon>
    </lineage>
</organism>